<keyword evidence="2" id="KW-0238">DNA-binding</keyword>
<dbReference type="InterPro" id="IPR009057">
    <property type="entry name" value="Homeodomain-like_sf"/>
</dbReference>
<dbReference type="EMBL" id="PYFT01000001">
    <property type="protein sequence ID" value="PSR55948.1"/>
    <property type="molecule type" value="Genomic_DNA"/>
</dbReference>
<dbReference type="PROSITE" id="PS00041">
    <property type="entry name" value="HTH_ARAC_FAMILY_1"/>
    <property type="match status" value="1"/>
</dbReference>
<evidence type="ECO:0000256" key="1">
    <source>
        <dbReference type="ARBA" id="ARBA00023015"/>
    </source>
</evidence>
<dbReference type="InterPro" id="IPR018060">
    <property type="entry name" value="HTH_AraC"/>
</dbReference>
<dbReference type="SMART" id="SM00342">
    <property type="entry name" value="HTH_ARAC"/>
    <property type="match status" value="1"/>
</dbReference>
<accession>A0A2T2YKB9</accession>
<dbReference type="RefSeq" id="WP_106932131.1">
    <property type="nucleotide sequence ID" value="NZ_PYFT01000001.1"/>
</dbReference>
<evidence type="ECO:0000313" key="5">
    <source>
        <dbReference type="EMBL" id="PSR55948.1"/>
    </source>
</evidence>
<sequence>MIHPEELQKDYIRRINLALNYIEENLNADLSLNLVSTVAFYSPYHFHRLFKAVIGEPLNAYISRRRIEKIASILMQNKVVSLAELLLQFGFNSHSSFTRAFKMYYGLTPSEFRKRMPDRFSKISRLDSKNGQISLIIEPYICNIMDHLNWLTMNAKIELKENPDIHFACLTHIGVKGVEKAFDQLIKWAQPKGLLKNPDTKIVRILHDSNKVTASTKIRMSICLTTDKPFKEAGEIKALTIQKGRSIVGRFTITFNDFEQAWNSLFVWMQEHGYQKSELAPYEVYHNDFRKQPENKCIVDFHIPIK</sequence>
<dbReference type="InterPro" id="IPR029442">
    <property type="entry name" value="GyrI-like"/>
</dbReference>
<dbReference type="Pfam" id="PF12833">
    <property type="entry name" value="HTH_18"/>
    <property type="match status" value="1"/>
</dbReference>
<dbReference type="SUPFAM" id="SSF46689">
    <property type="entry name" value="Homeodomain-like"/>
    <property type="match status" value="2"/>
</dbReference>
<reference evidence="5 6" key="1">
    <citation type="submission" date="2018-03" db="EMBL/GenBank/DDBJ databases">
        <title>Adhaeribacter sp. HMF7605 Genome sequencing and assembly.</title>
        <authorList>
            <person name="Kang H."/>
            <person name="Kang J."/>
            <person name="Cha I."/>
            <person name="Kim H."/>
            <person name="Joh K."/>
        </authorList>
    </citation>
    <scope>NUCLEOTIDE SEQUENCE [LARGE SCALE GENOMIC DNA]</scope>
    <source>
        <strain evidence="5 6">HMF7605</strain>
    </source>
</reference>
<evidence type="ECO:0000256" key="3">
    <source>
        <dbReference type="ARBA" id="ARBA00023163"/>
    </source>
</evidence>
<name>A0A2T2YKB9_9BACT</name>
<dbReference type="InterPro" id="IPR020449">
    <property type="entry name" value="Tscrpt_reg_AraC-type_HTH"/>
</dbReference>
<evidence type="ECO:0000256" key="2">
    <source>
        <dbReference type="ARBA" id="ARBA00023125"/>
    </source>
</evidence>
<dbReference type="PANTHER" id="PTHR40055">
    <property type="entry name" value="TRANSCRIPTIONAL REGULATOR YGIV-RELATED"/>
    <property type="match status" value="1"/>
</dbReference>
<dbReference type="Pfam" id="PF06445">
    <property type="entry name" value="GyrI-like"/>
    <property type="match status" value="1"/>
</dbReference>
<evidence type="ECO:0000259" key="4">
    <source>
        <dbReference type="PROSITE" id="PS01124"/>
    </source>
</evidence>
<dbReference type="Gene3D" id="1.10.10.60">
    <property type="entry name" value="Homeodomain-like"/>
    <property type="match status" value="2"/>
</dbReference>
<keyword evidence="1" id="KW-0805">Transcription regulation</keyword>
<evidence type="ECO:0000313" key="6">
    <source>
        <dbReference type="Proteomes" id="UP000240357"/>
    </source>
</evidence>
<keyword evidence="3" id="KW-0804">Transcription</keyword>
<feature type="domain" description="HTH araC/xylS-type" evidence="4">
    <location>
        <begin position="16"/>
        <end position="115"/>
    </location>
</feature>
<dbReference type="PROSITE" id="PS01124">
    <property type="entry name" value="HTH_ARAC_FAMILY_2"/>
    <property type="match status" value="1"/>
</dbReference>
<dbReference type="SMART" id="SM00871">
    <property type="entry name" value="AraC_E_bind"/>
    <property type="match status" value="1"/>
</dbReference>
<gene>
    <name evidence="5" type="ORF">AHMF7605_21810</name>
</gene>
<dbReference type="OrthoDB" id="9813413at2"/>
<protein>
    <submittedName>
        <fullName evidence="5">AraC family transcriptional regulator</fullName>
    </submittedName>
</protein>
<dbReference type="InterPro" id="IPR050908">
    <property type="entry name" value="SmbC-like"/>
</dbReference>
<keyword evidence="6" id="KW-1185">Reference proteome</keyword>
<dbReference type="InterPro" id="IPR010499">
    <property type="entry name" value="AraC_E-bd"/>
</dbReference>
<dbReference type="PANTHER" id="PTHR40055:SF1">
    <property type="entry name" value="TRANSCRIPTIONAL REGULATOR YGIV-RELATED"/>
    <property type="match status" value="1"/>
</dbReference>
<organism evidence="5 6">
    <name type="scientific">Adhaeribacter arboris</name>
    <dbReference type="NCBI Taxonomy" id="2072846"/>
    <lineage>
        <taxon>Bacteria</taxon>
        <taxon>Pseudomonadati</taxon>
        <taxon>Bacteroidota</taxon>
        <taxon>Cytophagia</taxon>
        <taxon>Cytophagales</taxon>
        <taxon>Hymenobacteraceae</taxon>
        <taxon>Adhaeribacter</taxon>
    </lineage>
</organism>
<dbReference type="GO" id="GO:0003700">
    <property type="term" value="F:DNA-binding transcription factor activity"/>
    <property type="evidence" value="ECO:0007669"/>
    <property type="project" value="InterPro"/>
</dbReference>
<dbReference type="Proteomes" id="UP000240357">
    <property type="component" value="Unassembled WGS sequence"/>
</dbReference>
<proteinExistence type="predicted"/>
<dbReference type="InterPro" id="IPR011256">
    <property type="entry name" value="Reg_factor_effector_dom_sf"/>
</dbReference>
<dbReference type="PRINTS" id="PR00032">
    <property type="entry name" value="HTHARAC"/>
</dbReference>
<dbReference type="SUPFAM" id="SSF55136">
    <property type="entry name" value="Probable bacterial effector-binding domain"/>
    <property type="match status" value="1"/>
</dbReference>
<comment type="caution">
    <text evidence="5">The sequence shown here is derived from an EMBL/GenBank/DDBJ whole genome shotgun (WGS) entry which is preliminary data.</text>
</comment>
<dbReference type="GO" id="GO:0043565">
    <property type="term" value="F:sequence-specific DNA binding"/>
    <property type="evidence" value="ECO:0007669"/>
    <property type="project" value="InterPro"/>
</dbReference>
<dbReference type="Gene3D" id="3.20.80.10">
    <property type="entry name" value="Regulatory factor, effector binding domain"/>
    <property type="match status" value="1"/>
</dbReference>
<dbReference type="AlphaFoldDB" id="A0A2T2YKB9"/>
<dbReference type="InterPro" id="IPR018062">
    <property type="entry name" value="HTH_AraC-typ_CS"/>
</dbReference>